<dbReference type="Proteomes" id="UP000214747">
    <property type="component" value="Unassembled WGS sequence"/>
</dbReference>
<protein>
    <submittedName>
        <fullName evidence="6">LysR family transcriptional regulator</fullName>
    </submittedName>
</protein>
<dbReference type="InterPro" id="IPR000847">
    <property type="entry name" value="LysR_HTH_N"/>
</dbReference>
<evidence type="ECO:0000256" key="2">
    <source>
        <dbReference type="ARBA" id="ARBA00023015"/>
    </source>
</evidence>
<dbReference type="FunFam" id="1.10.10.10:FF:000001">
    <property type="entry name" value="LysR family transcriptional regulator"/>
    <property type="match status" value="1"/>
</dbReference>
<dbReference type="GO" id="GO:0000976">
    <property type="term" value="F:transcription cis-regulatory region binding"/>
    <property type="evidence" value="ECO:0007669"/>
    <property type="project" value="TreeGrafter"/>
</dbReference>
<gene>
    <name evidence="6" type="ORF">CEJ45_09675</name>
</gene>
<dbReference type="GO" id="GO:0003700">
    <property type="term" value="F:DNA-binding transcription factor activity"/>
    <property type="evidence" value="ECO:0007669"/>
    <property type="project" value="InterPro"/>
</dbReference>
<reference evidence="6 7" key="1">
    <citation type="journal article" date="2010" name="Int. J. Syst. Evol. Microbiol.">
        <title>Reclassification of Herbaspirillum putei as a later heterotypic synonym of Herbaspirillum huttiense, with the description of H. huttiense subsp. huttiense subsp. nov. and H. huttiense subsp. putei subsp. nov., comb. nov., and description of Herbaspirillum aquaticum sp. nov.</title>
        <authorList>
            <person name="Dobritsa A.P."/>
            <person name="Reddy M.C."/>
            <person name="Samadpour M."/>
        </authorList>
    </citation>
    <scope>NUCLEOTIDE SEQUENCE [LARGE SCALE GENOMIC DNA]</scope>
    <source>
        <strain evidence="6 7">IEH 4430</strain>
    </source>
</reference>
<dbReference type="RefSeq" id="WP_088754923.1">
    <property type="nucleotide sequence ID" value="NZ_NJGV01000007.1"/>
</dbReference>
<dbReference type="PRINTS" id="PR00039">
    <property type="entry name" value="HTHLYSR"/>
</dbReference>
<comment type="caution">
    <text evidence="6">The sequence shown here is derived from an EMBL/GenBank/DDBJ whole genome shotgun (WGS) entry which is preliminary data.</text>
</comment>
<dbReference type="Gene3D" id="1.10.10.10">
    <property type="entry name" value="Winged helix-like DNA-binding domain superfamily/Winged helix DNA-binding domain"/>
    <property type="match status" value="1"/>
</dbReference>
<dbReference type="InterPro" id="IPR036388">
    <property type="entry name" value="WH-like_DNA-bd_sf"/>
</dbReference>
<dbReference type="InterPro" id="IPR036390">
    <property type="entry name" value="WH_DNA-bd_sf"/>
</dbReference>
<keyword evidence="2" id="KW-0805">Transcription regulation</keyword>
<comment type="similarity">
    <text evidence="1">Belongs to the LysR transcriptional regulatory family.</text>
</comment>
<dbReference type="Pfam" id="PF03466">
    <property type="entry name" value="LysR_substrate"/>
    <property type="match status" value="1"/>
</dbReference>
<evidence type="ECO:0000256" key="4">
    <source>
        <dbReference type="ARBA" id="ARBA00023163"/>
    </source>
</evidence>
<dbReference type="PANTHER" id="PTHR30126:SF77">
    <property type="entry name" value="TRANSCRIPTIONAL REGULATORY PROTEIN"/>
    <property type="match status" value="1"/>
</dbReference>
<dbReference type="PROSITE" id="PS50931">
    <property type="entry name" value="HTH_LYSR"/>
    <property type="match status" value="1"/>
</dbReference>
<keyword evidence="3" id="KW-0238">DNA-binding</keyword>
<dbReference type="Gene3D" id="3.40.190.10">
    <property type="entry name" value="Periplasmic binding protein-like II"/>
    <property type="match status" value="2"/>
</dbReference>
<keyword evidence="4" id="KW-0804">Transcription</keyword>
<dbReference type="CDD" id="cd05466">
    <property type="entry name" value="PBP2_LTTR_substrate"/>
    <property type="match status" value="1"/>
</dbReference>
<feature type="domain" description="HTH lysR-type" evidence="5">
    <location>
        <begin position="1"/>
        <end position="58"/>
    </location>
</feature>
<organism evidence="6 7">
    <name type="scientific">Herbaspirillum aquaticum</name>
    <dbReference type="NCBI Taxonomy" id="568783"/>
    <lineage>
        <taxon>Bacteria</taxon>
        <taxon>Pseudomonadati</taxon>
        <taxon>Pseudomonadota</taxon>
        <taxon>Betaproteobacteria</taxon>
        <taxon>Burkholderiales</taxon>
        <taxon>Oxalobacteraceae</taxon>
        <taxon>Herbaspirillum</taxon>
    </lineage>
</organism>
<evidence type="ECO:0000256" key="1">
    <source>
        <dbReference type="ARBA" id="ARBA00009437"/>
    </source>
</evidence>
<name>A0A225SWA3_9BURK</name>
<dbReference type="EMBL" id="NJGV01000007">
    <property type="protein sequence ID" value="OWY35011.1"/>
    <property type="molecule type" value="Genomic_DNA"/>
</dbReference>
<dbReference type="InterPro" id="IPR005119">
    <property type="entry name" value="LysR_subst-bd"/>
</dbReference>
<sequence>MNLRFVEAFHWAASLKSITRAAEKLHITQSTMSSRIASLEEELGVVLLDRREKQFRLTVAGQRFQRLAVKLLDMQRQIRQELGGNSAGPLLLRIGSIESVVHSWLPAWLQEIRSRYPDFALELTVETSPVLTEQIRRGAQDLVFTSTVGSDTAVRSRLMTPMEMVFVGHRERFGTRSHTLDELAAHDLITFQRGSQPHQGVLQLCQEWGVIEPRVHAISSISAMVQLVEGGFGVATLPRASVRELTRRLPLRILRCEATLPPLQIHASYREDPSSSLAELVLDSALEHARRTQGKGRATEK</sequence>
<dbReference type="SUPFAM" id="SSF53850">
    <property type="entry name" value="Periplasmic binding protein-like II"/>
    <property type="match status" value="1"/>
</dbReference>
<evidence type="ECO:0000256" key="3">
    <source>
        <dbReference type="ARBA" id="ARBA00023125"/>
    </source>
</evidence>
<accession>A0A225SWA3</accession>
<proteinExistence type="inferred from homology"/>
<keyword evidence="7" id="KW-1185">Reference proteome</keyword>
<evidence type="ECO:0000313" key="6">
    <source>
        <dbReference type="EMBL" id="OWY35011.1"/>
    </source>
</evidence>
<dbReference type="SUPFAM" id="SSF46785">
    <property type="entry name" value="Winged helix' DNA-binding domain"/>
    <property type="match status" value="1"/>
</dbReference>
<evidence type="ECO:0000259" key="5">
    <source>
        <dbReference type="PROSITE" id="PS50931"/>
    </source>
</evidence>
<dbReference type="AlphaFoldDB" id="A0A225SWA3"/>
<dbReference type="Pfam" id="PF00126">
    <property type="entry name" value="HTH_1"/>
    <property type="match status" value="1"/>
</dbReference>
<evidence type="ECO:0000313" key="7">
    <source>
        <dbReference type="Proteomes" id="UP000214747"/>
    </source>
</evidence>
<dbReference type="PANTHER" id="PTHR30126">
    <property type="entry name" value="HTH-TYPE TRANSCRIPTIONAL REGULATOR"/>
    <property type="match status" value="1"/>
</dbReference>